<comment type="similarity">
    <text evidence="1">Belongs to the thioredoxin family.</text>
</comment>
<dbReference type="PROSITE" id="PS51352">
    <property type="entry name" value="THIOREDOXIN_2"/>
    <property type="match status" value="1"/>
</dbReference>
<sequence length="373" mass="38578">MSTRVVRFPEQGLPGTVVYYNEPSTPEADGEGGPVEVAPRGAVEVPAEAQLVYAADADGHSLADLAQLPPDTFVVVDLGGATDETLRSVGKLRGVRTLVVAGDFTDEGVRALGGLSSLGDLVLDSPRFTGAGLAALAGSETLASLDSLVLCGGGAFEPASLRQLAGRHNLGTLTIENTPVDDALADAVLTLAPPLTDLSVAERPGHDLDLAVLERLLATGLAVNGISAPPQNAAVFARAAADAAVLDEDMDEELESVAEERGGVLRDIVREADLDGLLAGPVPVLIDLTAPWCGPCGLLTPVLEDIVDACGGALVGVKIDVDEAEWAQERFDALSVPTVVLMRDGSEVFRFSGAWPPRRITEWLTAAGIKISA</sequence>
<organism evidence="7 8">
    <name type="scientific">Streptomyces netropsis</name>
    <name type="common">Streptoverticillium netropsis</name>
    <dbReference type="NCBI Taxonomy" id="55404"/>
    <lineage>
        <taxon>Bacteria</taxon>
        <taxon>Bacillati</taxon>
        <taxon>Actinomycetota</taxon>
        <taxon>Actinomycetes</taxon>
        <taxon>Kitasatosporales</taxon>
        <taxon>Streptomycetaceae</taxon>
        <taxon>Streptomyces</taxon>
    </lineage>
</organism>
<comment type="caution">
    <text evidence="7">The sequence shown here is derived from an EMBL/GenBank/DDBJ whole genome shotgun (WGS) entry which is preliminary data.</text>
</comment>
<dbReference type="RefSeq" id="WP_184734219.1">
    <property type="nucleotide sequence ID" value="NZ_BMRW01000002.1"/>
</dbReference>
<evidence type="ECO:0000256" key="3">
    <source>
        <dbReference type="ARBA" id="ARBA00022982"/>
    </source>
</evidence>
<reference evidence="7 8" key="1">
    <citation type="submission" date="2020-08" db="EMBL/GenBank/DDBJ databases">
        <title>Genomic Encyclopedia of Type Strains, Phase III (KMG-III): the genomes of soil and plant-associated and newly described type strains.</title>
        <authorList>
            <person name="Whitman W."/>
        </authorList>
    </citation>
    <scope>NUCLEOTIDE SEQUENCE [LARGE SCALE GENOMIC DNA]</scope>
    <source>
        <strain evidence="7 8">CECT 3265</strain>
    </source>
</reference>
<evidence type="ECO:0000256" key="2">
    <source>
        <dbReference type="ARBA" id="ARBA00022448"/>
    </source>
</evidence>
<evidence type="ECO:0000256" key="5">
    <source>
        <dbReference type="ARBA" id="ARBA00023284"/>
    </source>
</evidence>
<name>A0A7W7LBW5_STRNE</name>
<dbReference type="AlphaFoldDB" id="A0A7W7LBW5"/>
<evidence type="ECO:0000259" key="6">
    <source>
        <dbReference type="PROSITE" id="PS51352"/>
    </source>
</evidence>
<dbReference type="SUPFAM" id="SSF52047">
    <property type="entry name" value="RNI-like"/>
    <property type="match status" value="1"/>
</dbReference>
<dbReference type="InterPro" id="IPR032675">
    <property type="entry name" value="LRR_dom_sf"/>
</dbReference>
<feature type="domain" description="Thioredoxin" evidence="6">
    <location>
        <begin position="234"/>
        <end position="369"/>
    </location>
</feature>
<dbReference type="GO" id="GO:0015035">
    <property type="term" value="F:protein-disulfide reductase activity"/>
    <property type="evidence" value="ECO:0007669"/>
    <property type="project" value="TreeGrafter"/>
</dbReference>
<accession>A0A7W7LBW5</accession>
<proteinExistence type="inferred from homology"/>
<dbReference type="PANTHER" id="PTHR45663:SF11">
    <property type="entry name" value="GEO12009P1"/>
    <property type="match status" value="1"/>
</dbReference>
<dbReference type="SUPFAM" id="SSF52833">
    <property type="entry name" value="Thioredoxin-like"/>
    <property type="match status" value="1"/>
</dbReference>
<dbReference type="InterPro" id="IPR013766">
    <property type="entry name" value="Thioredoxin_domain"/>
</dbReference>
<dbReference type="PROSITE" id="PS00194">
    <property type="entry name" value="THIOREDOXIN_1"/>
    <property type="match status" value="1"/>
</dbReference>
<protein>
    <submittedName>
        <fullName evidence="7">Thiol-disulfide isomerase/thioredoxin</fullName>
    </submittedName>
</protein>
<dbReference type="PANTHER" id="PTHR45663">
    <property type="entry name" value="GEO12009P1"/>
    <property type="match status" value="1"/>
</dbReference>
<keyword evidence="7" id="KW-0413">Isomerase</keyword>
<dbReference type="EMBL" id="JACHJG010000006">
    <property type="protein sequence ID" value="MBB4887174.1"/>
    <property type="molecule type" value="Genomic_DNA"/>
</dbReference>
<dbReference type="CDD" id="cd02947">
    <property type="entry name" value="TRX_family"/>
    <property type="match status" value="1"/>
</dbReference>
<gene>
    <name evidence="7" type="ORF">FHS38_003228</name>
</gene>
<dbReference type="Gene3D" id="3.40.30.10">
    <property type="entry name" value="Glutaredoxin"/>
    <property type="match status" value="1"/>
</dbReference>
<dbReference type="GO" id="GO:0005737">
    <property type="term" value="C:cytoplasm"/>
    <property type="evidence" value="ECO:0007669"/>
    <property type="project" value="TreeGrafter"/>
</dbReference>
<evidence type="ECO:0000256" key="4">
    <source>
        <dbReference type="ARBA" id="ARBA00023157"/>
    </source>
</evidence>
<keyword evidence="5" id="KW-0676">Redox-active center</keyword>
<evidence type="ECO:0000256" key="1">
    <source>
        <dbReference type="ARBA" id="ARBA00008987"/>
    </source>
</evidence>
<dbReference type="Pfam" id="PF00085">
    <property type="entry name" value="Thioredoxin"/>
    <property type="match status" value="1"/>
</dbReference>
<keyword evidence="4" id="KW-1015">Disulfide bond</keyword>
<dbReference type="InterPro" id="IPR017937">
    <property type="entry name" value="Thioredoxin_CS"/>
</dbReference>
<dbReference type="InterPro" id="IPR036249">
    <property type="entry name" value="Thioredoxin-like_sf"/>
</dbReference>
<keyword evidence="2" id="KW-0813">Transport</keyword>
<evidence type="ECO:0000313" key="8">
    <source>
        <dbReference type="Proteomes" id="UP000556436"/>
    </source>
</evidence>
<evidence type="ECO:0000313" key="7">
    <source>
        <dbReference type="EMBL" id="MBB4887174.1"/>
    </source>
</evidence>
<dbReference type="Gene3D" id="3.80.10.10">
    <property type="entry name" value="Ribonuclease Inhibitor"/>
    <property type="match status" value="1"/>
</dbReference>
<dbReference type="GO" id="GO:0016853">
    <property type="term" value="F:isomerase activity"/>
    <property type="evidence" value="ECO:0007669"/>
    <property type="project" value="UniProtKB-KW"/>
</dbReference>
<dbReference type="Proteomes" id="UP000556436">
    <property type="component" value="Unassembled WGS sequence"/>
</dbReference>
<keyword evidence="3" id="KW-0249">Electron transport</keyword>
<keyword evidence="8" id="KW-1185">Reference proteome</keyword>